<keyword evidence="6 11" id="KW-0067">ATP-binding</keyword>
<evidence type="ECO:0000256" key="3">
    <source>
        <dbReference type="ARBA" id="ARBA00022741"/>
    </source>
</evidence>
<dbReference type="RefSeq" id="XP_025345974.1">
    <property type="nucleotide sequence ID" value="XM_025490725.1"/>
</dbReference>
<dbReference type="EC" id="5.6.2.4" evidence="11"/>
<dbReference type="InterPro" id="IPR011545">
    <property type="entry name" value="DEAD/DEAH_box_helicase_dom"/>
</dbReference>
<dbReference type="SMART" id="SM00487">
    <property type="entry name" value="DEXDc"/>
    <property type="match status" value="1"/>
</dbReference>
<evidence type="ECO:0000256" key="10">
    <source>
        <dbReference type="ARBA" id="ARBA00034617"/>
    </source>
</evidence>
<dbReference type="Gene3D" id="3.40.50.300">
    <property type="entry name" value="P-loop containing nucleotide triphosphate hydrolases"/>
    <property type="match status" value="2"/>
</dbReference>
<dbReference type="InterPro" id="IPR004589">
    <property type="entry name" value="DNA_helicase_ATP-dep_RecQ"/>
</dbReference>
<comment type="catalytic activity">
    <reaction evidence="11">
        <text>ATP + H2O = ADP + phosphate + H(+)</text>
        <dbReference type="Rhea" id="RHEA:13065"/>
        <dbReference type="ChEBI" id="CHEBI:15377"/>
        <dbReference type="ChEBI" id="CHEBI:15378"/>
        <dbReference type="ChEBI" id="CHEBI:30616"/>
        <dbReference type="ChEBI" id="CHEBI:43474"/>
        <dbReference type="ChEBI" id="CHEBI:456216"/>
    </reaction>
</comment>
<dbReference type="AlphaFoldDB" id="A0A316U1V6"/>
<dbReference type="GO" id="GO:0009378">
    <property type="term" value="F:four-way junction helicase activity"/>
    <property type="evidence" value="ECO:0007669"/>
    <property type="project" value="TreeGrafter"/>
</dbReference>
<evidence type="ECO:0000313" key="16">
    <source>
        <dbReference type="Proteomes" id="UP000245942"/>
    </source>
</evidence>
<evidence type="ECO:0000259" key="13">
    <source>
        <dbReference type="PROSITE" id="PS51192"/>
    </source>
</evidence>
<dbReference type="GO" id="GO:0005524">
    <property type="term" value="F:ATP binding"/>
    <property type="evidence" value="ECO:0007669"/>
    <property type="project" value="UniProtKB-KW"/>
</dbReference>
<feature type="compositionally biased region" description="Gly residues" evidence="12">
    <location>
        <begin position="1"/>
        <end position="12"/>
    </location>
</feature>
<organism evidence="15 16">
    <name type="scientific">Pseudomicrostroma glucosiphilum</name>
    <dbReference type="NCBI Taxonomy" id="1684307"/>
    <lineage>
        <taxon>Eukaryota</taxon>
        <taxon>Fungi</taxon>
        <taxon>Dikarya</taxon>
        <taxon>Basidiomycota</taxon>
        <taxon>Ustilaginomycotina</taxon>
        <taxon>Exobasidiomycetes</taxon>
        <taxon>Microstromatales</taxon>
        <taxon>Microstromatales incertae sedis</taxon>
        <taxon>Pseudomicrostroma</taxon>
    </lineage>
</organism>
<feature type="region of interest" description="Disordered" evidence="12">
    <location>
        <begin position="70"/>
        <end position="93"/>
    </location>
</feature>
<dbReference type="FunFam" id="3.40.50.300:FF:001389">
    <property type="entry name" value="ATP-dependent DNA helicase RecQ"/>
    <property type="match status" value="1"/>
</dbReference>
<dbReference type="PANTHER" id="PTHR13710:SF105">
    <property type="entry name" value="ATP-DEPENDENT DNA HELICASE Q1"/>
    <property type="match status" value="1"/>
</dbReference>
<comment type="catalytic activity">
    <reaction evidence="10 11">
        <text>Couples ATP hydrolysis with the unwinding of duplex DNA by translocating in the 3'-5' direction.</text>
        <dbReference type="EC" id="5.6.2.4"/>
    </reaction>
</comment>
<feature type="domain" description="Helicase ATP-binding" evidence="13">
    <location>
        <begin position="124"/>
        <end position="305"/>
    </location>
</feature>
<feature type="compositionally biased region" description="Basic and acidic residues" evidence="12">
    <location>
        <begin position="789"/>
        <end position="818"/>
    </location>
</feature>
<dbReference type="GO" id="GO:0000724">
    <property type="term" value="P:double-strand break repair via homologous recombination"/>
    <property type="evidence" value="ECO:0007669"/>
    <property type="project" value="TreeGrafter"/>
</dbReference>
<dbReference type="InterPro" id="IPR014001">
    <property type="entry name" value="Helicase_ATP-bd"/>
</dbReference>
<evidence type="ECO:0000256" key="8">
    <source>
        <dbReference type="ARBA" id="ARBA00023235"/>
    </source>
</evidence>
<dbReference type="GO" id="GO:0043138">
    <property type="term" value="F:3'-5' DNA helicase activity"/>
    <property type="evidence" value="ECO:0007669"/>
    <property type="project" value="UniProtKB-EC"/>
</dbReference>
<dbReference type="InterPro" id="IPR027417">
    <property type="entry name" value="P-loop_NTPase"/>
</dbReference>
<dbReference type="InterPro" id="IPR002464">
    <property type="entry name" value="DNA/RNA_helicase_DEAH_CS"/>
</dbReference>
<feature type="compositionally biased region" description="Basic residues" evidence="12">
    <location>
        <begin position="668"/>
        <end position="684"/>
    </location>
</feature>
<feature type="compositionally biased region" description="Low complexity" evidence="12">
    <location>
        <begin position="72"/>
        <end position="84"/>
    </location>
</feature>
<evidence type="ECO:0000256" key="4">
    <source>
        <dbReference type="ARBA" id="ARBA00022801"/>
    </source>
</evidence>
<evidence type="ECO:0000256" key="9">
    <source>
        <dbReference type="ARBA" id="ARBA00023242"/>
    </source>
</evidence>
<dbReference type="SUPFAM" id="SSF52540">
    <property type="entry name" value="P-loop containing nucleoside triphosphate hydrolases"/>
    <property type="match status" value="1"/>
</dbReference>
<dbReference type="GeneID" id="37012459"/>
<dbReference type="GO" id="GO:0016887">
    <property type="term" value="F:ATP hydrolysis activity"/>
    <property type="evidence" value="ECO:0007669"/>
    <property type="project" value="RHEA"/>
</dbReference>
<evidence type="ECO:0000256" key="1">
    <source>
        <dbReference type="ARBA" id="ARBA00005446"/>
    </source>
</evidence>
<keyword evidence="8" id="KW-0413">Isomerase</keyword>
<dbReference type="PROSITE" id="PS51192">
    <property type="entry name" value="HELICASE_ATP_BIND_1"/>
    <property type="match status" value="1"/>
</dbReference>
<proteinExistence type="inferred from homology"/>
<dbReference type="OrthoDB" id="10261556at2759"/>
<dbReference type="GO" id="GO:0005694">
    <property type="term" value="C:chromosome"/>
    <property type="evidence" value="ECO:0007669"/>
    <property type="project" value="TreeGrafter"/>
</dbReference>
<feature type="region of interest" description="Disordered" evidence="12">
    <location>
        <begin position="1"/>
        <end position="35"/>
    </location>
</feature>
<accession>A0A316U1V6</accession>
<comment type="similarity">
    <text evidence="1 11">Belongs to the helicase family. RecQ subfamily.</text>
</comment>
<dbReference type="Pfam" id="PF00270">
    <property type="entry name" value="DEAD"/>
    <property type="match status" value="1"/>
</dbReference>
<dbReference type="Pfam" id="PF00271">
    <property type="entry name" value="Helicase_C"/>
    <property type="match status" value="1"/>
</dbReference>
<evidence type="ECO:0000256" key="5">
    <source>
        <dbReference type="ARBA" id="ARBA00022806"/>
    </source>
</evidence>
<evidence type="ECO:0000259" key="14">
    <source>
        <dbReference type="PROSITE" id="PS51194"/>
    </source>
</evidence>
<evidence type="ECO:0000256" key="12">
    <source>
        <dbReference type="SAM" id="MobiDB-lite"/>
    </source>
</evidence>
<dbReference type="GO" id="GO:0046872">
    <property type="term" value="F:metal ion binding"/>
    <property type="evidence" value="ECO:0007669"/>
    <property type="project" value="UniProtKB-KW"/>
</dbReference>
<feature type="compositionally biased region" description="Acidic residues" evidence="12">
    <location>
        <begin position="775"/>
        <end position="788"/>
    </location>
</feature>
<keyword evidence="9 11" id="KW-0539">Nucleus</keyword>
<dbReference type="Proteomes" id="UP000245942">
    <property type="component" value="Unassembled WGS sequence"/>
</dbReference>
<dbReference type="FunFam" id="3.40.50.300:FF:001975">
    <property type="entry name" value="ATP-dependent DNA helicase"/>
    <property type="match status" value="1"/>
</dbReference>
<gene>
    <name evidence="15" type="ORF">BCV69DRAFT_262865</name>
</gene>
<protein>
    <recommendedName>
        <fullName evidence="11">ATP-dependent DNA helicase</fullName>
        <ecNumber evidence="11">5.6.2.4</ecNumber>
    </recommendedName>
</protein>
<evidence type="ECO:0000256" key="2">
    <source>
        <dbReference type="ARBA" id="ARBA00022723"/>
    </source>
</evidence>
<dbReference type="GO" id="GO:0005634">
    <property type="term" value="C:nucleus"/>
    <property type="evidence" value="ECO:0007669"/>
    <property type="project" value="UniProtKB-SubCell"/>
</dbReference>
<keyword evidence="3 11" id="KW-0547">Nucleotide-binding</keyword>
<keyword evidence="7" id="KW-0238">DNA-binding</keyword>
<dbReference type="PANTHER" id="PTHR13710">
    <property type="entry name" value="DNA HELICASE RECQ FAMILY MEMBER"/>
    <property type="match status" value="1"/>
</dbReference>
<dbReference type="Pfam" id="PF16124">
    <property type="entry name" value="RecQ_Zn_bind"/>
    <property type="match status" value="1"/>
</dbReference>
<sequence>MNRGGGRGGYGGFIDDDDDYGASDGRASLPPPVQDELDRIDAEITDVNAQIKELQNLKRTLEQERKKVIHDATSTSNNAAAGSSRPSGGTDYTQSTFPWSRELLNRAKKTWGIANWRHCQEGVVNAVLDGRDVICIMPTGGGKSLCYQLPAIMSPGVTVVVSPLISLSTDQCFHLREAGIPCEFMSSALSKDEANDILRRVRNTGQQLHGDEEINILFVTPERISKSKTLMSALQKAYERGRLARVVIDEAHCCSNQGHDFRPDYRKLSILRKLFPETKTTCLTATCSPSVLKDVLSTLGMPTTTEPTSAWPNRTVYFTAPLHRPNLIYQVLTRPSGTGAVYQSICDWIQEHHPGETGIVYCLSKKDTETMAEQLTQLSEGSIKADCYHADVDDTQKHRIHVRWREGRIRVVCATIAFGMGIDKPDVRFVLHSGISKSLEGYYQESGRAGRDGNRSDCLLLYRPQDASRVAGLVASEPAGREKLAAMLEYAQSSRCRKLIFRDYFEDSLQGDKPCGECDNCTDPPEAQDVSFYAWQIVNALQEMYDNGGRITVAALADLVRGLKGGQYNVAAGGGGGKRKRFNGGGGGGGAAVLKMESYGGKITDLASDDVERVIIALLNKHYLADDYNATAYNVNVYVCPGRQAIRFTRLSEEAARKMGKVIEVNVSKKKKKGGKAGGKKKGGAQRSGSQSDDGNEDDDAEASRRTSPAAKKKPLVKKAAEPRKSNGSGRKKKVKKGAGSDEEADDIFSDYDDDLIDSDEERAAFEAEMGDFIVPDEDENGDEEEAEEERKVSKPRQSSDRTASDSKSSKGFFDRRASGKGLQLSRSDEDYSSIPGVELDEDGWEVMPFGLTNGRAGGSKEQRGNATVESQARKSLGAAIHRNMSSSAGGSARGGGGGSGGAGSSSLGSGFKDEPIEID</sequence>
<evidence type="ECO:0000313" key="15">
    <source>
        <dbReference type="EMBL" id="PWN18814.1"/>
    </source>
</evidence>
<reference evidence="15 16" key="1">
    <citation type="journal article" date="2018" name="Mol. Biol. Evol.">
        <title>Broad Genomic Sampling Reveals a Smut Pathogenic Ancestry of the Fungal Clade Ustilaginomycotina.</title>
        <authorList>
            <person name="Kijpornyongpan T."/>
            <person name="Mondo S.J."/>
            <person name="Barry K."/>
            <person name="Sandor L."/>
            <person name="Lee J."/>
            <person name="Lipzen A."/>
            <person name="Pangilinan J."/>
            <person name="LaButti K."/>
            <person name="Hainaut M."/>
            <person name="Henrissat B."/>
            <person name="Grigoriev I.V."/>
            <person name="Spatafora J.W."/>
            <person name="Aime M.C."/>
        </authorList>
    </citation>
    <scope>NUCLEOTIDE SEQUENCE [LARGE SCALE GENOMIC DNA]</scope>
    <source>
        <strain evidence="15 16">MCA 4718</strain>
    </source>
</reference>
<evidence type="ECO:0000256" key="11">
    <source>
        <dbReference type="RuleBase" id="RU364117"/>
    </source>
</evidence>
<keyword evidence="4 11" id="KW-0378">Hydrolase</keyword>
<dbReference type="PROSITE" id="PS00690">
    <property type="entry name" value="DEAH_ATP_HELICASE"/>
    <property type="match status" value="1"/>
</dbReference>
<dbReference type="InterPro" id="IPR032284">
    <property type="entry name" value="RecQ_Zn-bd"/>
</dbReference>
<dbReference type="GO" id="GO:0003677">
    <property type="term" value="F:DNA binding"/>
    <property type="evidence" value="ECO:0007669"/>
    <property type="project" value="UniProtKB-KW"/>
</dbReference>
<dbReference type="EMBL" id="KZ819334">
    <property type="protein sequence ID" value="PWN18814.1"/>
    <property type="molecule type" value="Genomic_DNA"/>
</dbReference>
<dbReference type="SMART" id="SM00490">
    <property type="entry name" value="HELICc"/>
    <property type="match status" value="1"/>
</dbReference>
<keyword evidence="5 11" id="KW-0347">Helicase</keyword>
<dbReference type="InterPro" id="IPR036388">
    <property type="entry name" value="WH-like_DNA-bd_sf"/>
</dbReference>
<feature type="compositionally biased region" description="Acidic residues" evidence="12">
    <location>
        <begin position="741"/>
        <end position="761"/>
    </location>
</feature>
<comment type="subcellular location">
    <subcellularLocation>
        <location evidence="11">Nucleus</location>
    </subcellularLocation>
</comment>
<name>A0A316U1V6_9BASI</name>
<feature type="compositionally biased region" description="Gly residues" evidence="12">
    <location>
        <begin position="892"/>
        <end position="904"/>
    </location>
</feature>
<evidence type="ECO:0000256" key="6">
    <source>
        <dbReference type="ARBA" id="ARBA00022840"/>
    </source>
</evidence>
<dbReference type="PROSITE" id="PS51194">
    <property type="entry name" value="HELICASE_CTER"/>
    <property type="match status" value="1"/>
</dbReference>
<dbReference type="GO" id="GO:0005737">
    <property type="term" value="C:cytoplasm"/>
    <property type="evidence" value="ECO:0007669"/>
    <property type="project" value="TreeGrafter"/>
</dbReference>
<dbReference type="NCBIfam" id="TIGR00614">
    <property type="entry name" value="recQ_fam"/>
    <property type="match status" value="1"/>
</dbReference>
<feature type="domain" description="Helicase C-terminal" evidence="14">
    <location>
        <begin position="344"/>
        <end position="495"/>
    </location>
</feature>
<dbReference type="Gene3D" id="1.10.10.10">
    <property type="entry name" value="Winged helix-like DNA-binding domain superfamily/Winged helix DNA-binding domain"/>
    <property type="match status" value="1"/>
</dbReference>
<dbReference type="STRING" id="1684307.A0A316U1V6"/>
<keyword evidence="16" id="KW-1185">Reference proteome</keyword>
<evidence type="ECO:0000256" key="7">
    <source>
        <dbReference type="ARBA" id="ARBA00023125"/>
    </source>
</evidence>
<dbReference type="CDD" id="cd18794">
    <property type="entry name" value="SF2_C_RecQ"/>
    <property type="match status" value="1"/>
</dbReference>
<feature type="region of interest" description="Disordered" evidence="12">
    <location>
        <begin position="667"/>
        <end position="920"/>
    </location>
</feature>
<dbReference type="InterPro" id="IPR001650">
    <property type="entry name" value="Helicase_C-like"/>
</dbReference>
<keyword evidence="2" id="KW-0479">Metal-binding</keyword>